<reference evidence="1" key="2">
    <citation type="submission" date="2020-09" db="EMBL/GenBank/DDBJ databases">
        <authorList>
            <person name="Sun Q."/>
            <person name="Zhou Y."/>
        </authorList>
    </citation>
    <scope>NUCLEOTIDE SEQUENCE</scope>
    <source>
        <strain evidence="1">CGMCC 1.15085</strain>
    </source>
</reference>
<reference evidence="1" key="1">
    <citation type="journal article" date="2014" name="Int. J. Syst. Evol. Microbiol.">
        <title>Complete genome sequence of Corynebacterium casei LMG S-19264T (=DSM 44701T), isolated from a smear-ripened cheese.</title>
        <authorList>
            <consortium name="US DOE Joint Genome Institute (JGI-PGF)"/>
            <person name="Walter F."/>
            <person name="Albersmeier A."/>
            <person name="Kalinowski J."/>
            <person name="Ruckert C."/>
        </authorList>
    </citation>
    <scope>NUCLEOTIDE SEQUENCE</scope>
    <source>
        <strain evidence="1">CGMCC 1.15085</strain>
    </source>
</reference>
<sequence length="205" mass="21662">MERMTAPTATRVAELHDLLQRHEQTPAADSVPVHPALTELFPRGLRGGAVYALHGSMSAALALLAGPSLAGSWCGVVGLPDLGVEAAAEWGVRLDRLALVPQISPADWTSVIASLVEVTALVVATPPEHISPGEVSRLLARLRTSGSTLVVLGDWPRAAAALTGRIVRWAGLHAGHGHLSGGTLRFEVTERHRTRHVDLAIPVRP</sequence>
<name>A0A916TJB6_9MICO</name>
<dbReference type="AlphaFoldDB" id="A0A916TJB6"/>
<evidence type="ECO:0000313" key="2">
    <source>
        <dbReference type="Proteomes" id="UP000636793"/>
    </source>
</evidence>
<protein>
    <submittedName>
        <fullName evidence="1">Uncharacterized protein</fullName>
    </submittedName>
</protein>
<dbReference type="EMBL" id="BMHI01000008">
    <property type="protein sequence ID" value="GGB46758.1"/>
    <property type="molecule type" value="Genomic_DNA"/>
</dbReference>
<organism evidence="1 2">
    <name type="scientific">Flexivirga endophytica</name>
    <dbReference type="NCBI Taxonomy" id="1849103"/>
    <lineage>
        <taxon>Bacteria</taxon>
        <taxon>Bacillati</taxon>
        <taxon>Actinomycetota</taxon>
        <taxon>Actinomycetes</taxon>
        <taxon>Micrococcales</taxon>
        <taxon>Dermacoccaceae</taxon>
        <taxon>Flexivirga</taxon>
    </lineage>
</organism>
<keyword evidence="2" id="KW-1185">Reference proteome</keyword>
<dbReference type="Proteomes" id="UP000636793">
    <property type="component" value="Unassembled WGS sequence"/>
</dbReference>
<comment type="caution">
    <text evidence="1">The sequence shown here is derived from an EMBL/GenBank/DDBJ whole genome shotgun (WGS) entry which is preliminary data.</text>
</comment>
<accession>A0A916TJB6</accession>
<proteinExistence type="predicted"/>
<gene>
    <name evidence="1" type="ORF">GCM10011492_42360</name>
</gene>
<evidence type="ECO:0000313" key="1">
    <source>
        <dbReference type="EMBL" id="GGB46758.1"/>
    </source>
</evidence>